<accession>A0ABM4VQC7</accession>
<dbReference type="PANTHER" id="PTHR32108:SF9">
    <property type="entry name" value="REVERSE TRANSCRIPTASE RNASE H-LIKE DOMAIN-CONTAINING PROTEIN"/>
    <property type="match status" value="1"/>
</dbReference>
<dbReference type="RefSeq" id="XP_071921738.1">
    <property type="nucleotide sequence ID" value="XM_072065637.1"/>
</dbReference>
<dbReference type="Pfam" id="PF01585">
    <property type="entry name" value="G-patch"/>
    <property type="match status" value="1"/>
</dbReference>
<dbReference type="SMART" id="SM00443">
    <property type="entry name" value="G_patch"/>
    <property type="match status" value="1"/>
</dbReference>
<evidence type="ECO:0000313" key="2">
    <source>
        <dbReference type="Proteomes" id="UP001652660"/>
    </source>
</evidence>
<organism evidence="2 3">
    <name type="scientific">Coffea arabica</name>
    <name type="common">Arabian coffee</name>
    <dbReference type="NCBI Taxonomy" id="13443"/>
    <lineage>
        <taxon>Eukaryota</taxon>
        <taxon>Viridiplantae</taxon>
        <taxon>Streptophyta</taxon>
        <taxon>Embryophyta</taxon>
        <taxon>Tracheophyta</taxon>
        <taxon>Spermatophyta</taxon>
        <taxon>Magnoliopsida</taxon>
        <taxon>eudicotyledons</taxon>
        <taxon>Gunneridae</taxon>
        <taxon>Pentapetalae</taxon>
        <taxon>asterids</taxon>
        <taxon>lamiids</taxon>
        <taxon>Gentianales</taxon>
        <taxon>Rubiaceae</taxon>
        <taxon>Ixoroideae</taxon>
        <taxon>Gardenieae complex</taxon>
        <taxon>Bertiereae - Coffeeae clade</taxon>
        <taxon>Coffeeae</taxon>
        <taxon>Coffea</taxon>
    </lineage>
</organism>
<name>A0ABM4VQC7_COFAR</name>
<protein>
    <recommendedName>
        <fullName evidence="1">G-patch domain-containing protein</fullName>
    </recommendedName>
</protein>
<proteinExistence type="predicted"/>
<dbReference type="InterPro" id="IPR000467">
    <property type="entry name" value="G_patch_dom"/>
</dbReference>
<dbReference type="GeneID" id="140014581"/>
<keyword evidence="2" id="KW-1185">Reference proteome</keyword>
<evidence type="ECO:0000313" key="3">
    <source>
        <dbReference type="RefSeq" id="XP_071921738.1"/>
    </source>
</evidence>
<dbReference type="Proteomes" id="UP001652660">
    <property type="component" value="Chromosome 9e"/>
</dbReference>
<dbReference type="InterPro" id="IPR005162">
    <property type="entry name" value="Retrotrans_gag_dom"/>
</dbReference>
<evidence type="ECO:0000259" key="1">
    <source>
        <dbReference type="PROSITE" id="PS50174"/>
    </source>
</evidence>
<dbReference type="Pfam" id="PF03732">
    <property type="entry name" value="Retrotrans_gag"/>
    <property type="match status" value="1"/>
</dbReference>
<reference evidence="3" key="1">
    <citation type="submission" date="2025-08" db="UniProtKB">
        <authorList>
            <consortium name="RefSeq"/>
        </authorList>
    </citation>
    <scope>IDENTIFICATION</scope>
    <source>
        <tissue evidence="3">Leaves</tissue>
    </source>
</reference>
<gene>
    <name evidence="3" type="primary">LOC140014581</name>
</gene>
<sequence length="753" mass="84572">MSAHSESSDTIATTPSADLTNLGAQLSEVLNKFKELSMEMTAQQRVIDQLVTDSSSGPYYYSTAEPFTLDTAAQGKVEIGESSAPIDKNLLKRLHRFDEFMRKSQDLSKQGGLDYNELCLFPDMQLPVGFKTFKFSKLEGDALDWYSNLKPDEMRTWLDLSTAFVRQYEYNCEFAPTRTTLEGIKRKPSEDHKTYEKAMEEIDCQEIINKLEEYDEFIRAKKIVNVLALKSQLEVLQNQNNNSKKPQFKKKEREALKVAGKIDTIPPKIYPKGFFLDYDPQSFCAYHSGAPGHSTTNCWALKHKIQDIIEAGDIVLRRRDEQGPSVSNNPLPAHKDTIGVITIDEEIDEPTQYIVDEAGIIGVTGEPFILEEETFEIKKNTDLFILDVIPFECEPSEFVVLKLPEQAPVFNLQEVSWNYSEPILLIGGEEMPKKEVAVVTRSGRIISEPAVNDPSKAKENAAPTRPAVTEEKAFNFLRMLNKSEYKVIEQLDKMPTQISMLNLLLTSKLHREVLLKVLTEAQVPKNIPVDKFTHLVEHVLVSNQISFSDKDLTSEGIGHNKNILVKLGFQKAKLRPSATIVRGFDSAKRESLGEVDLVLEIGPTQFQVMNFSSAYNILLGRPRIHASGAIPSLLHQILRFVVNDQLITVFAEDDCTMIVNSGPKEERGRKALVSSHHVADIISVGWVSKDKSVVGLNLLEASVMMAKEMIREGYEIGKGLGHNLQGILEPIEAQGKKDTFGLGFQSTSRTRKM</sequence>
<dbReference type="PROSITE" id="PS50174">
    <property type="entry name" value="G_PATCH"/>
    <property type="match status" value="1"/>
</dbReference>
<dbReference type="PANTHER" id="PTHR32108">
    <property type="entry name" value="DNA-DIRECTED RNA POLYMERASE SUBUNIT ALPHA"/>
    <property type="match status" value="1"/>
</dbReference>
<feature type="domain" description="G-patch" evidence="1">
    <location>
        <begin position="701"/>
        <end position="747"/>
    </location>
</feature>